<dbReference type="OMA" id="KEWAFSG"/>
<dbReference type="GO" id="GO:0004441">
    <property type="term" value="F:inositol-1,4-bisphosphate 1-phosphatase activity"/>
    <property type="evidence" value="ECO:0007669"/>
    <property type="project" value="UniProtKB-EC"/>
</dbReference>
<gene>
    <name evidence="12" type="primary">bpnt1</name>
    <name evidence="12" type="ORF">PPL_10442</name>
</gene>
<dbReference type="InterPro" id="IPR050725">
    <property type="entry name" value="CysQ/Inositol_MonoPase"/>
</dbReference>
<evidence type="ECO:0000256" key="5">
    <source>
        <dbReference type="ARBA" id="ARBA00022801"/>
    </source>
</evidence>
<evidence type="ECO:0000256" key="7">
    <source>
        <dbReference type="ARBA" id="ARBA00040342"/>
    </source>
</evidence>
<evidence type="ECO:0000256" key="1">
    <source>
        <dbReference type="ARBA" id="ARBA00001946"/>
    </source>
</evidence>
<dbReference type="PANTHER" id="PTHR43028:SF5">
    <property type="entry name" value="3'(2'),5'-BISPHOSPHATE NUCLEOTIDASE 1"/>
    <property type="match status" value="1"/>
</dbReference>
<evidence type="ECO:0000313" key="13">
    <source>
        <dbReference type="Proteomes" id="UP000001396"/>
    </source>
</evidence>
<comment type="cofactor">
    <cofactor evidence="1 11">
        <name>Mg(2+)</name>
        <dbReference type="ChEBI" id="CHEBI:18420"/>
    </cofactor>
</comment>
<feature type="binding site" evidence="11">
    <location>
        <position position="108"/>
    </location>
    <ligand>
        <name>Mg(2+)</name>
        <dbReference type="ChEBI" id="CHEBI:18420"/>
        <label>1</label>
        <note>catalytic</note>
    </ligand>
</feature>
<dbReference type="Gene3D" id="3.40.190.80">
    <property type="match status" value="1"/>
</dbReference>
<dbReference type="EC" id="3.1.3.57" evidence="9"/>
<dbReference type="EC" id="3.1.3.7" evidence="3"/>
<accession>D3BR38</accession>
<dbReference type="GO" id="GO:0005737">
    <property type="term" value="C:cytoplasm"/>
    <property type="evidence" value="ECO:0007669"/>
    <property type="project" value="UniProtKB-ARBA"/>
</dbReference>
<dbReference type="EMBL" id="ADBJ01000050">
    <property type="protein sequence ID" value="EFA75870.1"/>
    <property type="molecule type" value="Genomic_DNA"/>
</dbReference>
<evidence type="ECO:0000313" key="12">
    <source>
        <dbReference type="EMBL" id="EFA75870.1"/>
    </source>
</evidence>
<dbReference type="InterPro" id="IPR000760">
    <property type="entry name" value="Inositol_monophosphatase-like"/>
</dbReference>
<dbReference type="FunFam" id="3.30.540.10:FF:000012">
    <property type="entry name" value="Blast:Putative inositol monophosphatase 3"/>
    <property type="match status" value="1"/>
</dbReference>
<keyword evidence="4 11" id="KW-0479">Metal-binding</keyword>
<dbReference type="SUPFAM" id="SSF56655">
    <property type="entry name" value="Carbohydrate phosphatase"/>
    <property type="match status" value="1"/>
</dbReference>
<organism evidence="12 13">
    <name type="scientific">Heterostelium pallidum (strain ATCC 26659 / Pp 5 / PN500)</name>
    <name type="common">Cellular slime mold</name>
    <name type="synonym">Polysphondylium pallidum</name>
    <dbReference type="NCBI Taxonomy" id="670386"/>
    <lineage>
        <taxon>Eukaryota</taxon>
        <taxon>Amoebozoa</taxon>
        <taxon>Evosea</taxon>
        <taxon>Eumycetozoa</taxon>
        <taxon>Dictyostelia</taxon>
        <taxon>Acytosteliales</taxon>
        <taxon>Acytosteliaceae</taxon>
        <taxon>Heterostelium</taxon>
    </lineage>
</organism>
<keyword evidence="13" id="KW-1185">Reference proteome</keyword>
<dbReference type="InterPro" id="IPR020550">
    <property type="entry name" value="Inositol_monophosphatase_CS"/>
</dbReference>
<evidence type="ECO:0000256" key="9">
    <source>
        <dbReference type="ARBA" id="ARBA00044519"/>
    </source>
</evidence>
<reference evidence="12 13" key="1">
    <citation type="journal article" date="2011" name="Genome Res.">
        <title>Phylogeny-wide analysis of social amoeba genomes highlights ancient origins for complex intercellular communication.</title>
        <authorList>
            <person name="Heidel A.J."/>
            <person name="Lawal H.M."/>
            <person name="Felder M."/>
            <person name="Schilde C."/>
            <person name="Helps N.R."/>
            <person name="Tunggal B."/>
            <person name="Rivero F."/>
            <person name="John U."/>
            <person name="Schleicher M."/>
            <person name="Eichinger L."/>
            <person name="Platzer M."/>
            <person name="Noegel A.A."/>
            <person name="Schaap P."/>
            <person name="Gloeckner G."/>
        </authorList>
    </citation>
    <scope>NUCLEOTIDE SEQUENCE [LARGE SCALE GENOMIC DNA]</scope>
    <source>
        <strain evidence="13">ATCC 26659 / Pp 5 / PN500</strain>
    </source>
</reference>
<dbReference type="PROSITE" id="PS00630">
    <property type="entry name" value="IMP_2"/>
    <property type="match status" value="1"/>
</dbReference>
<comment type="similarity">
    <text evidence="2">Belongs to the inositol monophosphatase superfamily.</text>
</comment>
<dbReference type="Proteomes" id="UP000001396">
    <property type="component" value="Unassembled WGS sequence"/>
</dbReference>
<feature type="binding site" evidence="11">
    <location>
        <position position="242"/>
    </location>
    <ligand>
        <name>Mg(2+)</name>
        <dbReference type="ChEBI" id="CHEBI:18420"/>
        <label>1</label>
        <note>catalytic</note>
    </ligand>
</feature>
<dbReference type="GO" id="GO:0046854">
    <property type="term" value="P:phosphatidylinositol phosphate biosynthetic process"/>
    <property type="evidence" value="ECO:0007669"/>
    <property type="project" value="InterPro"/>
</dbReference>
<feature type="binding site" evidence="11">
    <location>
        <position position="106"/>
    </location>
    <ligand>
        <name>Mg(2+)</name>
        <dbReference type="ChEBI" id="CHEBI:18420"/>
        <label>1</label>
        <note>catalytic</note>
    </ligand>
</feature>
<evidence type="ECO:0000256" key="8">
    <source>
        <dbReference type="ARBA" id="ARBA00041815"/>
    </source>
</evidence>
<dbReference type="InParanoid" id="D3BR38"/>
<dbReference type="PANTHER" id="PTHR43028">
    <property type="entry name" value="3'(2'),5'-BISPHOSPHATE NUCLEOTIDASE 1"/>
    <property type="match status" value="1"/>
</dbReference>
<evidence type="ECO:0000256" key="3">
    <source>
        <dbReference type="ARBA" id="ARBA00012633"/>
    </source>
</evidence>
<name>D3BR38_HETP5</name>
<feature type="binding site" evidence="11">
    <location>
        <position position="70"/>
    </location>
    <ligand>
        <name>Mg(2+)</name>
        <dbReference type="ChEBI" id="CHEBI:18420"/>
        <label>1</label>
        <note>catalytic</note>
    </ligand>
</feature>
<dbReference type="STRING" id="670386.D3BR38"/>
<dbReference type="AlphaFoldDB" id="D3BR38"/>
<dbReference type="GeneID" id="31365911"/>
<protein>
    <recommendedName>
        <fullName evidence="7">3'(2'),5'-bisphosphate nucleotidase 1</fullName>
        <ecNumber evidence="9">3.1.3.57</ecNumber>
        <ecNumber evidence="3">3.1.3.7</ecNumber>
    </recommendedName>
    <alternativeName>
        <fullName evidence="8">Bisphosphate 3'-nucleotidase 1</fullName>
    </alternativeName>
    <alternativeName>
        <fullName evidence="10">Inositol-polyphosphate 1-phosphatase</fullName>
    </alternativeName>
</protein>
<sequence length="292" mass="32151">MSINLVELVSVCLELAEQSGDIIRNIYRSGSLDVKYKGVDDPVTIADITVQKHIVAGLRCYWPELRIIGEEELQIGETPTVLPSLKRLASYDAIEVPLSELIVFIDPLDATREFTLGNVQCVMTLIGISRRGSPIAGVIHQPFVDVAGDACENAEQWVGRSVYGIVGIPVVGVRDRRQPEDRDKIILATTASHYNEQVDRAVQLIKPDKVIRAGGAGFKALMVIERLADVYVFPTVGMKYWDICAPHAILSACGGHLTNPAGNNIDYSDQKIENKDGVKIKDINDAKTMKRR</sequence>
<feature type="binding site" evidence="11">
    <location>
        <position position="109"/>
    </location>
    <ligand>
        <name>Mg(2+)</name>
        <dbReference type="ChEBI" id="CHEBI:18420"/>
        <label>1</label>
        <note>catalytic</note>
    </ligand>
</feature>
<dbReference type="GO" id="GO:0008441">
    <property type="term" value="F:3'(2'),5'-bisphosphate nucleotidase activity"/>
    <property type="evidence" value="ECO:0007669"/>
    <property type="project" value="UniProtKB-EC"/>
</dbReference>
<dbReference type="Gene3D" id="3.30.540.10">
    <property type="entry name" value="Fructose-1,6-Bisphosphatase, subunit A, domain 1"/>
    <property type="match status" value="1"/>
</dbReference>
<keyword evidence="6 11" id="KW-0460">Magnesium</keyword>
<evidence type="ECO:0000256" key="4">
    <source>
        <dbReference type="ARBA" id="ARBA00022723"/>
    </source>
</evidence>
<proteinExistence type="inferred from homology"/>
<evidence type="ECO:0000256" key="11">
    <source>
        <dbReference type="PIRSR" id="PIRSR600760-2"/>
    </source>
</evidence>
<evidence type="ECO:0000256" key="10">
    <source>
        <dbReference type="ARBA" id="ARBA00044554"/>
    </source>
</evidence>
<comment type="caution">
    <text evidence="12">The sequence shown here is derived from an EMBL/GenBank/DDBJ whole genome shotgun (WGS) entry which is preliminary data.</text>
</comment>
<dbReference type="Pfam" id="PF00459">
    <property type="entry name" value="Inositol_P"/>
    <property type="match status" value="1"/>
</dbReference>
<dbReference type="FunCoup" id="D3BR38">
    <property type="interactions" value="114"/>
</dbReference>
<keyword evidence="5" id="KW-0378">Hydrolase</keyword>
<dbReference type="RefSeq" id="XP_020428004.1">
    <property type="nucleotide sequence ID" value="XM_020581217.1"/>
</dbReference>
<evidence type="ECO:0000256" key="2">
    <source>
        <dbReference type="ARBA" id="ARBA00009759"/>
    </source>
</evidence>
<dbReference type="GO" id="GO:0046872">
    <property type="term" value="F:metal ion binding"/>
    <property type="evidence" value="ECO:0007669"/>
    <property type="project" value="UniProtKB-KW"/>
</dbReference>
<evidence type="ECO:0000256" key="6">
    <source>
        <dbReference type="ARBA" id="ARBA00022842"/>
    </source>
</evidence>